<feature type="transmembrane region" description="Helical" evidence="5">
    <location>
        <begin position="46"/>
        <end position="64"/>
    </location>
</feature>
<dbReference type="GO" id="GO:0006506">
    <property type="term" value="P:GPI anchor biosynthetic process"/>
    <property type="evidence" value="ECO:0007669"/>
    <property type="project" value="UniProtKB-KW"/>
</dbReference>
<feature type="transmembrane region" description="Helical" evidence="5">
    <location>
        <begin position="70"/>
        <end position="87"/>
    </location>
</feature>
<dbReference type="Proteomes" id="UP001208570">
    <property type="component" value="Unassembled WGS sequence"/>
</dbReference>
<dbReference type="PANTHER" id="PTHR20661">
    <property type="entry name" value="PHOSPHATIDYLINOSITOL-GLYCAN BIOSYNTHESIS CLASS W PROTEIN"/>
    <property type="match status" value="1"/>
</dbReference>
<comment type="caution">
    <text evidence="6">The sequence shown here is derived from an EMBL/GenBank/DDBJ whole genome shotgun (WGS) entry which is preliminary data.</text>
</comment>
<comment type="pathway">
    <text evidence="5">Glycolipid biosynthesis; glycosylphosphatidylinositol-anchor biosynthesis.</text>
</comment>
<dbReference type="EMBL" id="JAODUP010000209">
    <property type="protein sequence ID" value="KAK2156607.1"/>
    <property type="molecule type" value="Genomic_DNA"/>
</dbReference>
<dbReference type="GO" id="GO:0032216">
    <property type="term" value="F:glucosaminyl-phosphatidylinositol O-acyltransferase activity"/>
    <property type="evidence" value="ECO:0007669"/>
    <property type="project" value="TreeGrafter"/>
</dbReference>
<organism evidence="6 7">
    <name type="scientific">Paralvinella palmiformis</name>
    <dbReference type="NCBI Taxonomy" id="53620"/>
    <lineage>
        <taxon>Eukaryota</taxon>
        <taxon>Metazoa</taxon>
        <taxon>Spiralia</taxon>
        <taxon>Lophotrochozoa</taxon>
        <taxon>Annelida</taxon>
        <taxon>Polychaeta</taxon>
        <taxon>Sedentaria</taxon>
        <taxon>Canalipalpata</taxon>
        <taxon>Terebellida</taxon>
        <taxon>Terebelliformia</taxon>
        <taxon>Alvinellidae</taxon>
        <taxon>Paralvinella</taxon>
    </lineage>
</organism>
<feature type="transmembrane region" description="Helical" evidence="5">
    <location>
        <begin position="13"/>
        <end position="34"/>
    </location>
</feature>
<evidence type="ECO:0000256" key="2">
    <source>
        <dbReference type="ARBA" id="ARBA00022692"/>
    </source>
</evidence>
<feature type="transmembrane region" description="Helical" evidence="5">
    <location>
        <begin position="257"/>
        <end position="279"/>
    </location>
</feature>
<keyword evidence="5" id="KW-0256">Endoplasmic reticulum</keyword>
<accession>A0AAD9N4A4</accession>
<evidence type="ECO:0000313" key="7">
    <source>
        <dbReference type="Proteomes" id="UP001208570"/>
    </source>
</evidence>
<feature type="transmembrane region" description="Helical" evidence="5">
    <location>
        <begin position="192"/>
        <end position="216"/>
    </location>
</feature>
<name>A0AAD9N4A4_9ANNE</name>
<protein>
    <recommendedName>
        <fullName evidence="5">Phosphatidylinositol-glycan biosynthesis class W protein</fullName>
        <ecNumber evidence="5">2.3.-.-</ecNumber>
    </recommendedName>
</protein>
<dbReference type="GO" id="GO:0072659">
    <property type="term" value="P:protein localization to plasma membrane"/>
    <property type="evidence" value="ECO:0007669"/>
    <property type="project" value="TreeGrafter"/>
</dbReference>
<evidence type="ECO:0000256" key="5">
    <source>
        <dbReference type="RuleBase" id="RU280819"/>
    </source>
</evidence>
<proteinExistence type="inferred from homology"/>
<comment type="subcellular location">
    <subcellularLocation>
        <location evidence="5">Endoplasmic reticulum membrane</location>
        <topology evidence="5">Multi-pass membrane protein</topology>
    </subcellularLocation>
    <subcellularLocation>
        <location evidence="1">Membrane</location>
        <topology evidence="1">Multi-pass membrane protein</topology>
    </subcellularLocation>
</comment>
<feature type="transmembrane region" description="Helical" evidence="5">
    <location>
        <begin position="299"/>
        <end position="329"/>
    </location>
</feature>
<keyword evidence="5" id="KW-0337">GPI-anchor biosynthesis</keyword>
<keyword evidence="4 5" id="KW-0472">Membrane</keyword>
<gene>
    <name evidence="6" type="ORF">LSH36_209g05026</name>
</gene>
<evidence type="ECO:0000256" key="1">
    <source>
        <dbReference type="ARBA" id="ARBA00004141"/>
    </source>
</evidence>
<sequence>MLFGIKKSPIFEILLVCATCPVSVLMRMAIVGWLRYRVKLNNWSVFLLDFLCIVVPGVVCMTIFSTYQDLFLASLFCSAGIFLFLIIDNGARRRRAPNRAEDEQVPLLEVYLPRRRQFVTHFRAYTLLAAVIAILGVDFYQIFPRRFRKREKYGVGLMDVGIGGFMVANGIVCKETRADFKVECCVSGRLKYILTVVRSTIPLWILGLLRALFSWLTGYHVHPSEYGLYWNFFFTLAVVQVLTTLLLTVFPPRSCSILALIIAVAYQYALQVLELRQFILKGSDRANSRDGFLNANREGLFSCIGHLSINLASAALAHQLFLLCGFFFVDLIEIAMIHSGLIGDEKENSAEIVLCEQAMPKRHEIGLSLELKYGGADLVCNFAVLAFALVLRSSLIRYGCRPEISARVGL</sequence>
<feature type="transmembrane region" description="Helical" evidence="5">
    <location>
        <begin position="155"/>
        <end position="172"/>
    </location>
</feature>
<evidence type="ECO:0000256" key="4">
    <source>
        <dbReference type="ARBA" id="ARBA00023136"/>
    </source>
</evidence>
<keyword evidence="5" id="KW-0808">Transferase</keyword>
<feature type="transmembrane region" description="Helical" evidence="5">
    <location>
        <begin position="124"/>
        <end position="143"/>
    </location>
</feature>
<dbReference type="Pfam" id="PF06423">
    <property type="entry name" value="GWT1"/>
    <property type="match status" value="1"/>
</dbReference>
<feature type="transmembrane region" description="Helical" evidence="5">
    <location>
        <begin position="228"/>
        <end position="250"/>
    </location>
</feature>
<evidence type="ECO:0000256" key="3">
    <source>
        <dbReference type="ARBA" id="ARBA00022989"/>
    </source>
</evidence>
<dbReference type="AlphaFoldDB" id="A0AAD9N4A4"/>
<reference evidence="6" key="1">
    <citation type="journal article" date="2023" name="Mol. Biol. Evol.">
        <title>Third-Generation Sequencing Reveals the Adaptive Role of the Epigenome in Three Deep-Sea Polychaetes.</title>
        <authorList>
            <person name="Perez M."/>
            <person name="Aroh O."/>
            <person name="Sun Y."/>
            <person name="Lan Y."/>
            <person name="Juniper S.K."/>
            <person name="Young C.R."/>
            <person name="Angers B."/>
            <person name="Qian P.Y."/>
        </authorList>
    </citation>
    <scope>NUCLEOTIDE SEQUENCE</scope>
    <source>
        <strain evidence="6">P08H-3</strain>
    </source>
</reference>
<dbReference type="EC" id="2.3.-.-" evidence="5"/>
<evidence type="ECO:0000313" key="6">
    <source>
        <dbReference type="EMBL" id="KAK2156607.1"/>
    </source>
</evidence>
<keyword evidence="5" id="KW-0012">Acyltransferase</keyword>
<keyword evidence="2 5" id="KW-0812">Transmembrane</keyword>
<dbReference type="InterPro" id="IPR009447">
    <property type="entry name" value="PIGW/GWT1"/>
</dbReference>
<keyword evidence="3 5" id="KW-1133">Transmembrane helix</keyword>
<dbReference type="PANTHER" id="PTHR20661:SF0">
    <property type="entry name" value="PHOSPHATIDYLINOSITOL-GLYCAN BIOSYNTHESIS CLASS W PROTEIN"/>
    <property type="match status" value="1"/>
</dbReference>
<comment type="similarity">
    <text evidence="5">Belongs to the PIGW family.</text>
</comment>
<dbReference type="GO" id="GO:0005789">
    <property type="term" value="C:endoplasmic reticulum membrane"/>
    <property type="evidence" value="ECO:0007669"/>
    <property type="project" value="UniProtKB-SubCell"/>
</dbReference>
<keyword evidence="7" id="KW-1185">Reference proteome</keyword>
<comment type="function">
    <text evidence="5">A acetyltransferase, which acetylates the inositol ring of phosphatidylinositol during biosynthesis of GPI-anchor.</text>
</comment>